<dbReference type="EMBL" id="WHYS01000001">
    <property type="protein sequence ID" value="MQL55068.1"/>
    <property type="molecule type" value="Genomic_DNA"/>
</dbReference>
<dbReference type="Proteomes" id="UP000474054">
    <property type="component" value="Unassembled WGS sequence"/>
</dbReference>
<dbReference type="SUPFAM" id="SSF53067">
    <property type="entry name" value="Actin-like ATPase domain"/>
    <property type="match status" value="2"/>
</dbReference>
<dbReference type="RefSeq" id="WP_152940547.1">
    <property type="nucleotide sequence ID" value="NZ_CP045482.1"/>
</dbReference>
<organism evidence="3 4">
    <name type="scientific">Acidianus ambivalens</name>
    <name type="common">Desulfurolobus ambivalens</name>
    <dbReference type="NCBI Taxonomy" id="2283"/>
    <lineage>
        <taxon>Archaea</taxon>
        <taxon>Thermoproteota</taxon>
        <taxon>Thermoprotei</taxon>
        <taxon>Sulfolobales</taxon>
        <taxon>Sulfolobaceae</taxon>
        <taxon>Acidianus</taxon>
    </lineage>
</organism>
<evidence type="ECO:0000313" key="3">
    <source>
        <dbReference type="EMBL" id="QGR20623.1"/>
    </source>
</evidence>
<dbReference type="InterPro" id="IPR043129">
    <property type="entry name" value="ATPase_NBD"/>
</dbReference>
<dbReference type="EMBL" id="CP045482">
    <property type="protein sequence ID" value="QGR20623.1"/>
    <property type="molecule type" value="Genomic_DNA"/>
</dbReference>
<dbReference type="InterPro" id="IPR052519">
    <property type="entry name" value="Euk-type_GlcNAc_Kinase"/>
</dbReference>
<dbReference type="GeneID" id="42778125"/>
<dbReference type="PANTHER" id="PTHR43190:SF3">
    <property type="entry name" value="N-ACETYL-D-GLUCOSAMINE KINASE"/>
    <property type="match status" value="1"/>
</dbReference>
<accession>A0A650CS64</accession>
<evidence type="ECO:0000313" key="5">
    <source>
        <dbReference type="Proteomes" id="UP000474054"/>
    </source>
</evidence>
<dbReference type="InterPro" id="IPR002731">
    <property type="entry name" value="ATPase_BadF"/>
</dbReference>
<dbReference type="PANTHER" id="PTHR43190">
    <property type="entry name" value="N-ACETYL-D-GLUCOSAMINE KINASE"/>
    <property type="match status" value="1"/>
</dbReference>
<dbReference type="Gene3D" id="3.30.420.40">
    <property type="match status" value="2"/>
</dbReference>
<dbReference type="Pfam" id="PF01869">
    <property type="entry name" value="BcrAD_BadFG"/>
    <property type="match status" value="1"/>
</dbReference>
<gene>
    <name evidence="3" type="ORF">D1866_00265</name>
    <name evidence="2" type="ORF">GFB69_04730</name>
</gene>
<sequence length="302" mass="32729">MILVGVDAGGTSTISIAYTCEGKFIGIGESGPGNFHNVGLENAVNNIRDAIYKSTKGLKPDVACIGLAGLDSKYDYEVLSSALKDLAKDTIIEHDSFISLYAETRGKPGIIIISGTGSVVMGYDGKQRIRVGGAGWLLSDEGSAYWVGRKALRLLVKMLDGREEKTLLADLILQRLSASGLDDLIKWTYHEGHKIEEIASLAQVVDIAANKGDKKAQELFYLAAKEIANNVVYISKKLGIRTAYMSGGMFSSKLFKSYVIEQLKKEGIVAFDKKKSPEFGALLIAFDKAGCVNEPEEPRLHS</sequence>
<dbReference type="Proteomes" id="UP000426328">
    <property type="component" value="Chromosome"/>
</dbReference>
<dbReference type="AlphaFoldDB" id="A0A650CS64"/>
<feature type="domain" description="ATPase BadF/BadG/BcrA/BcrD type" evidence="1">
    <location>
        <begin position="4"/>
        <end position="285"/>
    </location>
</feature>
<dbReference type="KEGG" id="aamb:D1866_00265"/>
<reference evidence="2 5" key="1">
    <citation type="submission" date="2019-10" db="EMBL/GenBank/DDBJ databases">
        <title>Comparative genomics of sulfur disproportionating microorganisms.</title>
        <authorList>
            <person name="Ward L.M."/>
            <person name="Bertran E."/>
            <person name="Johnston D."/>
        </authorList>
    </citation>
    <scope>NUCLEOTIDE SEQUENCE [LARGE SCALE GENOMIC DNA]</scope>
    <source>
        <strain evidence="2 5">DSM 3772</strain>
    </source>
</reference>
<evidence type="ECO:0000313" key="4">
    <source>
        <dbReference type="Proteomes" id="UP000426328"/>
    </source>
</evidence>
<name>A0A650CS64_ACIAM</name>
<evidence type="ECO:0000313" key="2">
    <source>
        <dbReference type="EMBL" id="MQL55068.1"/>
    </source>
</evidence>
<reference evidence="3 4" key="2">
    <citation type="submission" date="2019-10" db="EMBL/GenBank/DDBJ databases">
        <title>Genome Sequences from Six Type Strain Members of the Archaeal Family Sulfolobaceae: Acidianus ambivalens, Acidianus infernus, Metallosphaera prunae, Stygiolobus azoricus, Sulfolobus metallicus, and Sulfurisphaera ohwakuensis.</title>
        <authorList>
            <person name="Counts J.A."/>
            <person name="Kelly R.M."/>
        </authorList>
    </citation>
    <scope>NUCLEOTIDE SEQUENCE [LARGE SCALE GENOMIC DNA]</scope>
    <source>
        <strain evidence="3 4">LEI 10</strain>
    </source>
</reference>
<protein>
    <submittedName>
        <fullName evidence="3">ATPase</fullName>
    </submittedName>
</protein>
<keyword evidence="4" id="KW-1185">Reference proteome</keyword>
<evidence type="ECO:0000259" key="1">
    <source>
        <dbReference type="Pfam" id="PF01869"/>
    </source>
</evidence>
<proteinExistence type="predicted"/>